<feature type="domain" description="Chorismate mutase" evidence="3">
    <location>
        <begin position="2"/>
        <end position="92"/>
    </location>
</feature>
<dbReference type="GO" id="GO:0004106">
    <property type="term" value="F:chorismate mutase activity"/>
    <property type="evidence" value="ECO:0007669"/>
    <property type="project" value="UniProtKB-EC"/>
</dbReference>
<dbReference type="EMBL" id="OANT01000002">
    <property type="protein sequence ID" value="SNX44020.1"/>
    <property type="molecule type" value="Genomic_DNA"/>
</dbReference>
<dbReference type="OrthoDB" id="3233357at2"/>
<dbReference type="PANTHER" id="PTHR38041">
    <property type="entry name" value="CHORISMATE MUTASE"/>
    <property type="match status" value="1"/>
</dbReference>
<dbReference type="SUPFAM" id="SSF48600">
    <property type="entry name" value="Chorismate mutase II"/>
    <property type="match status" value="1"/>
</dbReference>
<keyword evidence="2" id="KW-0413">Isomerase</keyword>
<keyword evidence="4" id="KW-0670">Pyruvate</keyword>
<evidence type="ECO:0000259" key="3">
    <source>
        <dbReference type="PROSITE" id="PS51168"/>
    </source>
</evidence>
<reference evidence="5" key="1">
    <citation type="submission" date="2016-09" db="EMBL/GenBank/DDBJ databases">
        <authorList>
            <person name="Varghese N."/>
            <person name="Submissions S."/>
        </authorList>
    </citation>
    <scope>NUCLEOTIDE SEQUENCE [LARGE SCALE GENOMIC DNA]</scope>
    <source>
        <strain evidence="5">ANC 4466</strain>
    </source>
</reference>
<dbReference type="InterPro" id="IPR036263">
    <property type="entry name" value="Chorismate_II_sf"/>
</dbReference>
<dbReference type="PROSITE" id="PS51168">
    <property type="entry name" value="CHORISMATE_MUT_2"/>
    <property type="match status" value="1"/>
</dbReference>
<proteinExistence type="predicted"/>
<sequence>MMKICDNLDEVRQEIDGIDAQIIALIAAREKFVLQAAKFKKDTDAVKAPNRVEQVIAKVKAKALDLEANPDVVEVVYRTMIDAFIQQELLAHKALKK</sequence>
<dbReference type="InterPro" id="IPR036979">
    <property type="entry name" value="CM_dom_sf"/>
</dbReference>
<gene>
    <name evidence="4" type="ORF">SAMN05421731_102178</name>
</gene>
<dbReference type="GO" id="GO:0016829">
    <property type="term" value="F:lyase activity"/>
    <property type="evidence" value="ECO:0007669"/>
    <property type="project" value="UniProtKB-KW"/>
</dbReference>
<name>A0A240E820_9GAMM</name>
<dbReference type="SMART" id="SM00830">
    <property type="entry name" value="CM_2"/>
    <property type="match status" value="1"/>
</dbReference>
<keyword evidence="4" id="KW-0456">Lyase</keyword>
<evidence type="ECO:0000256" key="2">
    <source>
        <dbReference type="ARBA" id="ARBA00023235"/>
    </source>
</evidence>
<evidence type="ECO:0000313" key="5">
    <source>
        <dbReference type="Proteomes" id="UP000219042"/>
    </source>
</evidence>
<keyword evidence="5" id="KW-1185">Reference proteome</keyword>
<dbReference type="PANTHER" id="PTHR38041:SF1">
    <property type="entry name" value="CHORISMATE MUTASE"/>
    <property type="match status" value="1"/>
</dbReference>
<dbReference type="Proteomes" id="UP000219042">
    <property type="component" value="Unassembled WGS sequence"/>
</dbReference>
<dbReference type="EC" id="5.4.99.5" evidence="1"/>
<dbReference type="GO" id="GO:0046417">
    <property type="term" value="P:chorismate metabolic process"/>
    <property type="evidence" value="ECO:0007669"/>
    <property type="project" value="InterPro"/>
</dbReference>
<dbReference type="AlphaFoldDB" id="A0A240E820"/>
<dbReference type="RefSeq" id="WP_097078291.1">
    <property type="nucleotide sequence ID" value="NZ_BAABHT010000010.1"/>
</dbReference>
<evidence type="ECO:0000256" key="1">
    <source>
        <dbReference type="ARBA" id="ARBA00012404"/>
    </source>
</evidence>
<accession>A0A240E820</accession>
<organism evidence="4 5">
    <name type="scientific">Acinetobacter puyangensis</name>
    <dbReference type="NCBI Taxonomy" id="1096779"/>
    <lineage>
        <taxon>Bacteria</taxon>
        <taxon>Pseudomonadati</taxon>
        <taxon>Pseudomonadota</taxon>
        <taxon>Gammaproteobacteria</taxon>
        <taxon>Moraxellales</taxon>
        <taxon>Moraxellaceae</taxon>
        <taxon>Acinetobacter</taxon>
    </lineage>
</organism>
<dbReference type="Gene3D" id="1.20.59.10">
    <property type="entry name" value="Chorismate mutase"/>
    <property type="match status" value="1"/>
</dbReference>
<protein>
    <recommendedName>
        <fullName evidence="1">chorismate mutase</fullName>
        <ecNumber evidence="1">5.4.99.5</ecNumber>
    </recommendedName>
</protein>
<evidence type="ECO:0000313" key="4">
    <source>
        <dbReference type="EMBL" id="SNX44020.1"/>
    </source>
</evidence>
<dbReference type="GO" id="GO:0009697">
    <property type="term" value="P:salicylic acid biosynthetic process"/>
    <property type="evidence" value="ECO:0007669"/>
    <property type="project" value="TreeGrafter"/>
</dbReference>
<dbReference type="InterPro" id="IPR002701">
    <property type="entry name" value="CM_II_prokaryot"/>
</dbReference>
<dbReference type="Pfam" id="PF01817">
    <property type="entry name" value="CM_2"/>
    <property type="match status" value="1"/>
</dbReference>
<dbReference type="InterPro" id="IPR051331">
    <property type="entry name" value="Chorismate_mutase-related"/>
</dbReference>